<dbReference type="EMBL" id="FLUQ01000002">
    <property type="protein sequence ID" value="SBW05668.1"/>
    <property type="molecule type" value="Genomic_DNA"/>
</dbReference>
<reference evidence="1" key="1">
    <citation type="submission" date="2016-04" db="EMBL/GenBank/DDBJ databases">
        <authorList>
            <person name="Evans L.H."/>
            <person name="Alamgir A."/>
            <person name="Owens N."/>
            <person name="Weber N.D."/>
            <person name="Virtaneva K."/>
            <person name="Barbian K."/>
            <person name="Babar A."/>
            <person name="Rosenke K."/>
        </authorList>
    </citation>
    <scope>NUCLEOTIDE SEQUENCE</scope>
    <source>
        <strain evidence="1">86</strain>
    </source>
</reference>
<evidence type="ECO:0000313" key="1">
    <source>
        <dbReference type="EMBL" id="SBW05668.1"/>
    </source>
</evidence>
<dbReference type="AlphaFoldDB" id="A0A212K225"/>
<proteinExistence type="predicted"/>
<name>A0A212K225_9DELT</name>
<organism evidence="1">
    <name type="scientific">uncultured delta proteobacterium</name>
    <dbReference type="NCBI Taxonomy" id="34034"/>
    <lineage>
        <taxon>Bacteria</taxon>
        <taxon>Deltaproteobacteria</taxon>
        <taxon>environmental samples</taxon>
    </lineage>
</organism>
<sequence length="119" mass="13565">MPDKQCGPLFQVGRIVYLANKKTALFRGILYSCRKGGKKLSWRHSRCFRQSERKKNARLALAIFYFLDTADILPCLFSKIPLRKPIFLTGLTQQRAEQILFLIHSGSIAGCCNFLLDAL</sequence>
<gene>
    <name evidence="1" type="ORF">KL86DPRO_20528</name>
</gene>
<protein>
    <submittedName>
        <fullName evidence="1">Uncharacterized protein</fullName>
    </submittedName>
</protein>
<accession>A0A212K225</accession>